<proteinExistence type="predicted"/>
<evidence type="ECO:0000259" key="2">
    <source>
        <dbReference type="Pfam" id="PF01979"/>
    </source>
</evidence>
<evidence type="ECO:0000313" key="4">
    <source>
        <dbReference type="Proteomes" id="UP001336314"/>
    </source>
</evidence>
<dbReference type="PANTHER" id="PTHR43135">
    <property type="entry name" value="ALPHA-D-RIBOSE 1-METHYLPHOSPHONATE 5-TRIPHOSPHATE DIPHOSPHATASE"/>
    <property type="match status" value="1"/>
</dbReference>
<organism evidence="3 4">
    <name type="scientific">Alkalimonas cellulosilytica</name>
    <dbReference type="NCBI Taxonomy" id="3058395"/>
    <lineage>
        <taxon>Bacteria</taxon>
        <taxon>Pseudomonadati</taxon>
        <taxon>Pseudomonadota</taxon>
        <taxon>Gammaproteobacteria</taxon>
        <taxon>Alkalimonas</taxon>
    </lineage>
</organism>
<feature type="domain" description="Amidohydrolase-related" evidence="2">
    <location>
        <begin position="72"/>
        <end position="381"/>
    </location>
</feature>
<dbReference type="EMBL" id="JAUHLI010000005">
    <property type="protein sequence ID" value="MEE2000981.1"/>
    <property type="molecule type" value="Genomic_DNA"/>
</dbReference>
<name>A0ABU7J3C8_9GAMM</name>
<dbReference type="InterPro" id="IPR006680">
    <property type="entry name" value="Amidohydro-rel"/>
</dbReference>
<accession>A0ABU7J3C8</accession>
<dbReference type="InterPro" id="IPR051781">
    <property type="entry name" value="Metallo-dep_Hydrolase"/>
</dbReference>
<comment type="caution">
    <text evidence="3">The sequence shown here is derived from an EMBL/GenBank/DDBJ whole genome shotgun (WGS) entry which is preliminary data.</text>
</comment>
<keyword evidence="4" id="KW-1185">Reference proteome</keyword>
<evidence type="ECO:0000256" key="1">
    <source>
        <dbReference type="SAM" id="SignalP"/>
    </source>
</evidence>
<dbReference type="Gene3D" id="3.20.20.140">
    <property type="entry name" value="Metal-dependent hydrolases"/>
    <property type="match status" value="1"/>
</dbReference>
<dbReference type="Pfam" id="PF01979">
    <property type="entry name" value="Amidohydro_1"/>
    <property type="match status" value="1"/>
</dbReference>
<reference evidence="3 4" key="1">
    <citation type="submission" date="2023-07" db="EMBL/GenBank/DDBJ databases">
        <title>Alkalimonas sp., MEB108 novel, alkaliphilic bacterium isolated from Lonar Lake, India.</title>
        <authorList>
            <person name="Joshi A."/>
            <person name="Thite S."/>
        </authorList>
    </citation>
    <scope>NUCLEOTIDE SEQUENCE [LARGE SCALE GENOMIC DNA]</scope>
    <source>
        <strain evidence="3 4">MEB108</strain>
    </source>
</reference>
<dbReference type="RefSeq" id="WP_330128112.1">
    <property type="nucleotide sequence ID" value="NZ_JAUHLI010000005.1"/>
</dbReference>
<protein>
    <submittedName>
        <fullName evidence="3">Amidohydrolase family protein</fullName>
    </submittedName>
</protein>
<feature type="signal peptide" evidence="1">
    <location>
        <begin position="1"/>
        <end position="18"/>
    </location>
</feature>
<dbReference type="PANTHER" id="PTHR43135:SF3">
    <property type="entry name" value="ALPHA-D-RIBOSE 1-METHYLPHOSPHONATE 5-TRIPHOSPHATE DIPHOSPHATASE"/>
    <property type="match status" value="1"/>
</dbReference>
<dbReference type="SUPFAM" id="SSF51556">
    <property type="entry name" value="Metallo-dependent hydrolases"/>
    <property type="match status" value="1"/>
</dbReference>
<evidence type="ECO:0000313" key="3">
    <source>
        <dbReference type="EMBL" id="MEE2000981.1"/>
    </source>
</evidence>
<dbReference type="InterPro" id="IPR032466">
    <property type="entry name" value="Metal_Hydrolase"/>
</dbReference>
<dbReference type="SUPFAM" id="SSF51338">
    <property type="entry name" value="Composite domain of metallo-dependent hydrolases"/>
    <property type="match status" value="1"/>
</dbReference>
<dbReference type="Proteomes" id="UP001336314">
    <property type="component" value="Unassembled WGS sequence"/>
</dbReference>
<feature type="chain" id="PRO_5045922683" evidence="1">
    <location>
        <begin position="19"/>
        <end position="425"/>
    </location>
</feature>
<keyword evidence="1" id="KW-0732">Signal</keyword>
<sequence>MRRIALLLAGCLAGALHAQQGPQAFVGATLLPIDGPAIPNGTLLVEDGRIRAIGANVPIPAAATVYPMDGKVIMPGLVDTHSHIGQVAGADSSAPIQPDVRALDSINSRHAGLMKAKAGGITTVNVMPGSGHLLSGQTNYLKLRNGSSVEALAIRTETGAMAGGIKMANGTNPLRASPFPGTRGKAAALMRAQLVAAKEYCDKRDSDAPPPRHIGHDALCEVFSGERIVHHHTHRHDDVLTVLRLADEFNFRVVLHHVSEGALVADAIAKAGVGASIIHIDSPGGKLEVMNLLPDNGKVLADAGVLLAYHTDDPITDSRLFLRSAAMGVRFGLDRDTALRSVTLNGAKMLDLQDRVGSLTVGKDADFIVLSGDPLSVYTRVEQTWVEGVKVFDLADPEQALFATGGYGAGRDQVASEVLQLEAAQ</sequence>
<gene>
    <name evidence="3" type="ORF">QWY20_05910</name>
</gene>
<dbReference type="InterPro" id="IPR011059">
    <property type="entry name" value="Metal-dep_hydrolase_composite"/>
</dbReference>